<dbReference type="Proteomes" id="UP000017980">
    <property type="component" value="Unassembled WGS sequence"/>
</dbReference>
<dbReference type="PANTHER" id="PTHR43280">
    <property type="entry name" value="ARAC-FAMILY TRANSCRIPTIONAL REGULATOR"/>
    <property type="match status" value="1"/>
</dbReference>
<dbReference type="InterPro" id="IPR018062">
    <property type="entry name" value="HTH_AraC-typ_CS"/>
</dbReference>
<dbReference type="RefSeq" id="WP_022070871.1">
    <property type="nucleotide sequence ID" value="NZ_HF999313.1"/>
</dbReference>
<evidence type="ECO:0000313" key="6">
    <source>
        <dbReference type="Proteomes" id="UP000017980"/>
    </source>
</evidence>
<keyword evidence="1" id="KW-0805">Transcription regulation</keyword>
<proteinExistence type="predicted"/>
<dbReference type="SUPFAM" id="SSF46689">
    <property type="entry name" value="Homeodomain-like"/>
    <property type="match status" value="2"/>
</dbReference>
<dbReference type="AlphaFoldDB" id="R5XA66"/>
<dbReference type="PROSITE" id="PS01124">
    <property type="entry name" value="HTH_ARAC_FAMILY_2"/>
    <property type="match status" value="1"/>
</dbReference>
<dbReference type="GO" id="GO:0043565">
    <property type="term" value="F:sequence-specific DNA binding"/>
    <property type="evidence" value="ECO:0007669"/>
    <property type="project" value="InterPro"/>
</dbReference>
<dbReference type="EMBL" id="CBBD010000007">
    <property type="protein sequence ID" value="CDA09284.1"/>
    <property type="molecule type" value="Genomic_DNA"/>
</dbReference>
<protein>
    <submittedName>
        <fullName evidence="5">AraC family transcriptional regulator</fullName>
    </submittedName>
</protein>
<dbReference type="PROSITE" id="PS00041">
    <property type="entry name" value="HTH_ARAC_FAMILY_1"/>
    <property type="match status" value="1"/>
</dbReference>
<organism evidence="5 6">
    <name type="scientific">Intestinibacter bartlettii CAG:1329</name>
    <dbReference type="NCBI Taxonomy" id="1263063"/>
    <lineage>
        <taxon>Bacteria</taxon>
        <taxon>Bacillati</taxon>
        <taxon>Bacillota</taxon>
        <taxon>Clostridia</taxon>
        <taxon>Peptostreptococcales</taxon>
        <taxon>Peptostreptococcaceae</taxon>
        <taxon>Intestinibacter</taxon>
    </lineage>
</organism>
<evidence type="ECO:0000256" key="1">
    <source>
        <dbReference type="ARBA" id="ARBA00023015"/>
    </source>
</evidence>
<evidence type="ECO:0000256" key="2">
    <source>
        <dbReference type="ARBA" id="ARBA00023125"/>
    </source>
</evidence>
<dbReference type="InterPro" id="IPR018060">
    <property type="entry name" value="HTH_AraC"/>
</dbReference>
<sequence>MNNLEKISKDFYDCVNIPIRYIDSNFNVKHNISSSSIDVFIDELEIYKDINKNEICTNQILNYDNIHFIIKPFQYRGDNGFFVVGPFKTLSTLEHDHIPFKPIHCINHLENILKYIIKEIGHHTRNFSKYIYESVSYIRKHYSNDIKIDDICSHLNINKSYFCRLFKNEMGLTFSQFLNAYRIEISKELLKNKEYSILDVAMEVGYNNHNYYSSLFKKFNKITPLDYRNQYIY</sequence>
<dbReference type="Gene3D" id="1.10.10.60">
    <property type="entry name" value="Homeodomain-like"/>
    <property type="match status" value="2"/>
</dbReference>
<dbReference type="PANTHER" id="PTHR43280:SF28">
    <property type="entry name" value="HTH-TYPE TRANSCRIPTIONAL ACTIVATOR RHAS"/>
    <property type="match status" value="1"/>
</dbReference>
<evidence type="ECO:0000259" key="4">
    <source>
        <dbReference type="PROSITE" id="PS01124"/>
    </source>
</evidence>
<accession>R5XA66</accession>
<keyword evidence="2" id="KW-0238">DNA-binding</keyword>
<gene>
    <name evidence="5" type="ORF">BN488_00408</name>
</gene>
<dbReference type="SMART" id="SM00342">
    <property type="entry name" value="HTH_ARAC"/>
    <property type="match status" value="1"/>
</dbReference>
<name>R5XA66_9FIRM</name>
<reference evidence="5" key="1">
    <citation type="submission" date="2012-11" db="EMBL/GenBank/DDBJ databases">
        <title>Dependencies among metagenomic species, viruses, plasmids and units of genetic variation.</title>
        <authorList>
            <person name="Nielsen H.B."/>
            <person name="Almeida M."/>
            <person name="Juncker A.S."/>
            <person name="Rasmussen S."/>
            <person name="Li J."/>
            <person name="Sunagawa S."/>
            <person name="Plichta D."/>
            <person name="Gautier L."/>
            <person name="Le Chatelier E."/>
            <person name="Peletier E."/>
            <person name="Bonde I."/>
            <person name="Nielsen T."/>
            <person name="Manichanh C."/>
            <person name="Arumugam M."/>
            <person name="Batto J."/>
            <person name="Santos M.B.Q.D."/>
            <person name="Blom N."/>
            <person name="Borruel N."/>
            <person name="Burgdorf K.S."/>
            <person name="Boumezbeur F."/>
            <person name="Casellas F."/>
            <person name="Dore J."/>
            <person name="Guarner F."/>
            <person name="Hansen T."/>
            <person name="Hildebrand F."/>
            <person name="Kaas R.S."/>
            <person name="Kennedy S."/>
            <person name="Kristiansen K."/>
            <person name="Kultima J.R."/>
            <person name="Leonard P."/>
            <person name="Levenez F."/>
            <person name="Lund O."/>
            <person name="Moumen B."/>
            <person name="Le Paslier D."/>
            <person name="Pons N."/>
            <person name="Pedersen O."/>
            <person name="Prifti E."/>
            <person name="Qin J."/>
            <person name="Raes J."/>
            <person name="Tap J."/>
            <person name="Tims S."/>
            <person name="Ussery D.W."/>
            <person name="Yamada T."/>
            <person name="MetaHit consortium"/>
            <person name="Renault P."/>
            <person name="Sicheritz-Ponten T."/>
            <person name="Bork P."/>
            <person name="Wang J."/>
            <person name="Brunak S."/>
            <person name="Ehrlich S.D."/>
        </authorList>
    </citation>
    <scope>NUCLEOTIDE SEQUENCE [LARGE SCALE GENOMIC DNA]</scope>
</reference>
<dbReference type="GO" id="GO:0003700">
    <property type="term" value="F:DNA-binding transcription factor activity"/>
    <property type="evidence" value="ECO:0007669"/>
    <property type="project" value="InterPro"/>
</dbReference>
<keyword evidence="3" id="KW-0804">Transcription</keyword>
<dbReference type="Pfam" id="PF12833">
    <property type="entry name" value="HTH_18"/>
    <property type="match status" value="1"/>
</dbReference>
<dbReference type="InterPro" id="IPR009057">
    <property type="entry name" value="Homeodomain-like_sf"/>
</dbReference>
<feature type="domain" description="HTH araC/xylS-type" evidence="4">
    <location>
        <begin position="132"/>
        <end position="230"/>
    </location>
</feature>
<evidence type="ECO:0000313" key="5">
    <source>
        <dbReference type="EMBL" id="CDA09284.1"/>
    </source>
</evidence>
<comment type="caution">
    <text evidence="5">The sequence shown here is derived from an EMBL/GenBank/DDBJ whole genome shotgun (WGS) entry which is preliminary data.</text>
</comment>
<evidence type="ECO:0000256" key="3">
    <source>
        <dbReference type="ARBA" id="ARBA00023163"/>
    </source>
</evidence>